<name>A0A0K1PEZ5_9BACT</name>
<protein>
    <submittedName>
        <fullName evidence="5">Serine esterase, putative</fullName>
    </submittedName>
</protein>
<dbReference type="InterPro" id="IPR000801">
    <property type="entry name" value="Esterase-like"/>
</dbReference>
<sequence length="263" mass="27397">MRKLPFVLIAAAGCAAGSATAQSHGARGEAEAASAPAIESTSGRLSARPTVREAAAIAPKPGVSPLELDGKRDGRIFIPKDYRADRPAPLIVLLHGAGADGASILGAVQREAERAGAIVLAPDARGATWDVLRGGFGPDVRFIDEALRKTFERYSIDPSRVALAGFSDGGSYALSLGQANGDLFGSIIAFSPGFSAPPQQVGKSRIFVSHGVGDGVLPIDPCSRTIVPRLRGQGYDVRFVEFDGGHSVPASIAHEAMTWWTGR</sequence>
<dbReference type="RefSeq" id="WP_205624722.1">
    <property type="nucleotide sequence ID" value="NZ_CP012332.1"/>
</dbReference>
<feature type="compositionally biased region" description="Low complexity" evidence="3">
    <location>
        <begin position="31"/>
        <end position="42"/>
    </location>
</feature>
<dbReference type="Gene3D" id="3.40.50.1820">
    <property type="entry name" value="alpha/beta hydrolase"/>
    <property type="match status" value="1"/>
</dbReference>
<evidence type="ECO:0000256" key="1">
    <source>
        <dbReference type="ARBA" id="ARBA00022729"/>
    </source>
</evidence>
<dbReference type="Pfam" id="PF00756">
    <property type="entry name" value="Esterase"/>
    <property type="match status" value="1"/>
</dbReference>
<evidence type="ECO:0000256" key="4">
    <source>
        <dbReference type="SAM" id="SignalP"/>
    </source>
</evidence>
<dbReference type="EMBL" id="CP012332">
    <property type="protein sequence ID" value="AKU92090.1"/>
    <property type="molecule type" value="Genomic_DNA"/>
</dbReference>
<dbReference type="Proteomes" id="UP000055590">
    <property type="component" value="Chromosome"/>
</dbReference>
<gene>
    <name evidence="5" type="ORF">AKJ08_2477</name>
</gene>
<organism evidence="5 6">
    <name type="scientific">Vulgatibacter incomptus</name>
    <dbReference type="NCBI Taxonomy" id="1391653"/>
    <lineage>
        <taxon>Bacteria</taxon>
        <taxon>Pseudomonadati</taxon>
        <taxon>Myxococcota</taxon>
        <taxon>Myxococcia</taxon>
        <taxon>Myxococcales</taxon>
        <taxon>Cystobacterineae</taxon>
        <taxon>Vulgatibacteraceae</taxon>
        <taxon>Vulgatibacter</taxon>
    </lineage>
</organism>
<keyword evidence="2" id="KW-0378">Hydrolase</keyword>
<dbReference type="KEGG" id="vin:AKJ08_2477"/>
<keyword evidence="1 4" id="KW-0732">Signal</keyword>
<accession>A0A0K1PEZ5</accession>
<dbReference type="PANTHER" id="PTHR43037:SF5">
    <property type="entry name" value="FERULOYL ESTERASE"/>
    <property type="match status" value="1"/>
</dbReference>
<evidence type="ECO:0000313" key="6">
    <source>
        <dbReference type="Proteomes" id="UP000055590"/>
    </source>
</evidence>
<dbReference type="SUPFAM" id="SSF53474">
    <property type="entry name" value="alpha/beta-Hydrolases"/>
    <property type="match status" value="1"/>
</dbReference>
<reference evidence="5 6" key="1">
    <citation type="submission" date="2015-08" db="EMBL/GenBank/DDBJ databases">
        <authorList>
            <person name="Babu N.S."/>
            <person name="Beckwith C.J."/>
            <person name="Beseler K.G."/>
            <person name="Brison A."/>
            <person name="Carone J.V."/>
            <person name="Caskin T.P."/>
            <person name="Diamond M."/>
            <person name="Durham M.E."/>
            <person name="Foxe J.M."/>
            <person name="Go M."/>
            <person name="Henderson B.A."/>
            <person name="Jones I.B."/>
            <person name="McGettigan J.A."/>
            <person name="Micheletti S.J."/>
            <person name="Nasrallah M.E."/>
            <person name="Ortiz D."/>
            <person name="Piller C.R."/>
            <person name="Privatt S.R."/>
            <person name="Schneider S.L."/>
            <person name="Sharp S."/>
            <person name="Smith T.C."/>
            <person name="Stanton J.D."/>
            <person name="Ullery H.E."/>
            <person name="Wilson R.J."/>
            <person name="Serrano M.G."/>
            <person name="Buck G."/>
            <person name="Lee V."/>
            <person name="Wang Y."/>
            <person name="Carvalho R."/>
            <person name="Voegtly L."/>
            <person name="Shi R."/>
            <person name="Duckworth R."/>
            <person name="Johnson A."/>
            <person name="Loviza R."/>
            <person name="Walstead R."/>
            <person name="Shah Z."/>
            <person name="Kiflezghi M."/>
            <person name="Wade K."/>
            <person name="Ball S.L."/>
            <person name="Bradley K.W."/>
            <person name="Asai D.J."/>
            <person name="Bowman C.A."/>
            <person name="Russell D.A."/>
            <person name="Pope W.H."/>
            <person name="Jacobs-Sera D."/>
            <person name="Hendrix R.W."/>
            <person name="Hatfull G.F."/>
        </authorList>
    </citation>
    <scope>NUCLEOTIDE SEQUENCE [LARGE SCALE GENOMIC DNA]</scope>
    <source>
        <strain evidence="5 6">DSM 27710</strain>
    </source>
</reference>
<evidence type="ECO:0000256" key="3">
    <source>
        <dbReference type="SAM" id="MobiDB-lite"/>
    </source>
</evidence>
<dbReference type="GO" id="GO:0016787">
    <property type="term" value="F:hydrolase activity"/>
    <property type="evidence" value="ECO:0007669"/>
    <property type="project" value="UniProtKB-KW"/>
</dbReference>
<evidence type="ECO:0000313" key="5">
    <source>
        <dbReference type="EMBL" id="AKU92090.1"/>
    </source>
</evidence>
<evidence type="ECO:0000256" key="2">
    <source>
        <dbReference type="ARBA" id="ARBA00022801"/>
    </source>
</evidence>
<dbReference type="InterPro" id="IPR050955">
    <property type="entry name" value="Plant_Biomass_Hydrol_Est"/>
</dbReference>
<keyword evidence="6" id="KW-1185">Reference proteome</keyword>
<dbReference type="PANTHER" id="PTHR43037">
    <property type="entry name" value="UNNAMED PRODUCT-RELATED"/>
    <property type="match status" value="1"/>
</dbReference>
<proteinExistence type="predicted"/>
<feature type="signal peptide" evidence="4">
    <location>
        <begin position="1"/>
        <end position="21"/>
    </location>
</feature>
<dbReference type="InterPro" id="IPR029058">
    <property type="entry name" value="AB_hydrolase_fold"/>
</dbReference>
<feature type="region of interest" description="Disordered" evidence="3">
    <location>
        <begin position="27"/>
        <end position="46"/>
    </location>
</feature>
<feature type="chain" id="PRO_5005465966" evidence="4">
    <location>
        <begin position="22"/>
        <end position="263"/>
    </location>
</feature>
<dbReference type="AlphaFoldDB" id="A0A0K1PEZ5"/>
<dbReference type="STRING" id="1391653.AKJ08_2477"/>